<dbReference type="EMBL" id="JACHIG010000007">
    <property type="protein sequence ID" value="MBB5033722.1"/>
    <property type="molecule type" value="Genomic_DNA"/>
</dbReference>
<evidence type="ECO:0000313" key="3">
    <source>
        <dbReference type="Proteomes" id="UP000590740"/>
    </source>
</evidence>
<accession>A0A7W8DL18</accession>
<evidence type="ECO:0000313" key="2">
    <source>
        <dbReference type="EMBL" id="MBB5033722.1"/>
    </source>
</evidence>
<name>A0A7W8DL18_9BACT</name>
<keyword evidence="1" id="KW-0812">Transmembrane</keyword>
<dbReference type="RefSeq" id="WP_184340826.1">
    <property type="nucleotide sequence ID" value="NZ_JACHIG010000007.1"/>
</dbReference>
<dbReference type="Proteomes" id="UP000590740">
    <property type="component" value="Unassembled WGS sequence"/>
</dbReference>
<keyword evidence="1" id="KW-0472">Membrane</keyword>
<proteinExistence type="predicted"/>
<keyword evidence="3" id="KW-1185">Reference proteome</keyword>
<evidence type="ECO:0000256" key="1">
    <source>
        <dbReference type="SAM" id="Phobius"/>
    </source>
</evidence>
<feature type="transmembrane region" description="Helical" evidence="1">
    <location>
        <begin position="111"/>
        <end position="131"/>
    </location>
</feature>
<gene>
    <name evidence="2" type="ORF">HNQ65_003312</name>
</gene>
<feature type="transmembrane region" description="Helical" evidence="1">
    <location>
        <begin position="184"/>
        <end position="206"/>
    </location>
</feature>
<protein>
    <submittedName>
        <fullName evidence="2">Uncharacterized protein</fullName>
    </submittedName>
</protein>
<sequence>MIRFFKILLLLPSLYLACCALGLIMARAHSGSDIRLSMEFLEDFQDDKNGQEYAKLFQYYKRRMIQTSHAFGRNFERKAASTGRAAVVQCIVMVCLALRGGKAAGSAAVRFCSFTSLVLSFYMAWCALGLFKIRSHAQIDIESPIQKLEAYGGDKNSPEYATLLRDTTNLMLRMHDERDSAFEVYALKIGSMAGLQLILALLLLGVRPAGMPAQKNTACDLFI</sequence>
<organism evidence="2 3">
    <name type="scientific">Prosthecobacter vanneervenii</name>
    <dbReference type="NCBI Taxonomy" id="48466"/>
    <lineage>
        <taxon>Bacteria</taxon>
        <taxon>Pseudomonadati</taxon>
        <taxon>Verrucomicrobiota</taxon>
        <taxon>Verrucomicrobiia</taxon>
        <taxon>Verrucomicrobiales</taxon>
        <taxon>Verrucomicrobiaceae</taxon>
        <taxon>Prosthecobacter</taxon>
    </lineage>
</organism>
<keyword evidence="1" id="KW-1133">Transmembrane helix</keyword>
<dbReference type="AlphaFoldDB" id="A0A7W8DL18"/>
<reference evidence="2 3" key="1">
    <citation type="submission" date="2020-08" db="EMBL/GenBank/DDBJ databases">
        <title>Genomic Encyclopedia of Type Strains, Phase IV (KMG-IV): sequencing the most valuable type-strain genomes for metagenomic binning, comparative biology and taxonomic classification.</title>
        <authorList>
            <person name="Goeker M."/>
        </authorList>
    </citation>
    <scope>NUCLEOTIDE SEQUENCE [LARGE SCALE GENOMIC DNA]</scope>
    <source>
        <strain evidence="2 3">DSM 12252</strain>
    </source>
</reference>
<comment type="caution">
    <text evidence="2">The sequence shown here is derived from an EMBL/GenBank/DDBJ whole genome shotgun (WGS) entry which is preliminary data.</text>
</comment>